<proteinExistence type="predicted"/>
<gene>
    <name evidence="1" type="ORF">HERI1096_LOCUS32205</name>
</gene>
<dbReference type="Pfam" id="PF01501">
    <property type="entry name" value="Glyco_transf_8"/>
    <property type="match status" value="1"/>
</dbReference>
<dbReference type="AlphaFoldDB" id="A0A7S3FBL0"/>
<dbReference type="SUPFAM" id="SSF53448">
    <property type="entry name" value="Nucleotide-diphospho-sugar transferases"/>
    <property type="match status" value="1"/>
</dbReference>
<evidence type="ECO:0000313" key="1">
    <source>
        <dbReference type="EMBL" id="CAE0138377.1"/>
    </source>
</evidence>
<dbReference type="PANTHER" id="PTHR11183">
    <property type="entry name" value="GLYCOGENIN SUBFAMILY MEMBER"/>
    <property type="match status" value="1"/>
</dbReference>
<dbReference type="InterPro" id="IPR029044">
    <property type="entry name" value="Nucleotide-diphossugar_trans"/>
</dbReference>
<dbReference type="GO" id="GO:0016757">
    <property type="term" value="F:glycosyltransferase activity"/>
    <property type="evidence" value="ECO:0007669"/>
    <property type="project" value="InterPro"/>
</dbReference>
<organism evidence="1">
    <name type="scientific">Haptolina ericina</name>
    <dbReference type="NCBI Taxonomy" id="156174"/>
    <lineage>
        <taxon>Eukaryota</taxon>
        <taxon>Haptista</taxon>
        <taxon>Haptophyta</taxon>
        <taxon>Prymnesiophyceae</taxon>
        <taxon>Prymnesiales</taxon>
        <taxon>Prymnesiaceae</taxon>
        <taxon>Haptolina</taxon>
    </lineage>
</organism>
<protein>
    <recommendedName>
        <fullName evidence="2">Hexosyltransferase</fullName>
    </recommendedName>
</protein>
<sequence>MGMTEYERILFMDADTLAVGSLGSLLDMQQWLNHPSKRVAAAMDFSRGSWTRSWNSGILLLKPDATEAAHIYSLLTDPGKQEVARSIPAVDGDQSFLNWLYPHTSEAFARLPLEFNGMSHVEVLQPHVWAEVMPKLHAIHFTTRKGWGCPERYERPAWTIDSAKPCPRTGPWVDGVRSAELCYCSVGYLWWRAMSSVPDSGKRKHVQQRLRY</sequence>
<evidence type="ECO:0008006" key="2">
    <source>
        <dbReference type="Google" id="ProtNLM"/>
    </source>
</evidence>
<dbReference type="Gene3D" id="3.90.550.10">
    <property type="entry name" value="Spore Coat Polysaccharide Biosynthesis Protein SpsA, Chain A"/>
    <property type="match status" value="1"/>
</dbReference>
<dbReference type="InterPro" id="IPR050587">
    <property type="entry name" value="GNT1/Glycosyltrans_8"/>
</dbReference>
<accession>A0A7S3FBL0</accession>
<dbReference type="InterPro" id="IPR002495">
    <property type="entry name" value="Glyco_trans_8"/>
</dbReference>
<dbReference type="EMBL" id="HBHX01058377">
    <property type="protein sequence ID" value="CAE0138377.1"/>
    <property type="molecule type" value="Transcribed_RNA"/>
</dbReference>
<reference evidence="1" key="1">
    <citation type="submission" date="2021-01" db="EMBL/GenBank/DDBJ databases">
        <authorList>
            <person name="Corre E."/>
            <person name="Pelletier E."/>
            <person name="Niang G."/>
            <person name="Scheremetjew M."/>
            <person name="Finn R."/>
            <person name="Kale V."/>
            <person name="Holt S."/>
            <person name="Cochrane G."/>
            <person name="Meng A."/>
            <person name="Brown T."/>
            <person name="Cohen L."/>
        </authorList>
    </citation>
    <scope>NUCLEOTIDE SEQUENCE</scope>
    <source>
        <strain evidence="1">CCMP281</strain>
    </source>
</reference>
<name>A0A7S3FBL0_9EUKA</name>